<evidence type="ECO:0000313" key="1">
    <source>
        <dbReference type="EMBL" id="QFR49673.1"/>
    </source>
</evidence>
<protein>
    <submittedName>
        <fullName evidence="1">Uncharacterized protein</fullName>
    </submittedName>
</protein>
<dbReference type="Proteomes" id="UP000326944">
    <property type="component" value="Chromosome"/>
</dbReference>
<proteinExistence type="predicted"/>
<organism evidence="1 2">
    <name type="scientific">Sulfurimonas lithotrophica</name>
    <dbReference type="NCBI Taxonomy" id="2590022"/>
    <lineage>
        <taxon>Bacteria</taxon>
        <taxon>Pseudomonadati</taxon>
        <taxon>Campylobacterota</taxon>
        <taxon>Epsilonproteobacteria</taxon>
        <taxon>Campylobacterales</taxon>
        <taxon>Sulfurimonadaceae</taxon>
        <taxon>Sulfurimonas</taxon>
    </lineage>
</organism>
<dbReference type="KEGG" id="sulg:FJR48_07980"/>
<evidence type="ECO:0000313" key="2">
    <source>
        <dbReference type="Proteomes" id="UP000326944"/>
    </source>
</evidence>
<dbReference type="AlphaFoldDB" id="A0A5P8P1Q9"/>
<sequence length="359" mass="41484">MKLLFTIFFLINSILYAEINYKVENSNIQIDDKYSYNYNRLRLNFDYIQDRYFAKVIADGVNYYSDSYTNSYEFYLLSNQKADTPLSVQTSYKDYAQGEMYAKLYRAYAGYEDNKNLLSIGLQNITMGVGRFWTPTNLFNPKNIYAIEVDETFGVMALSYVRHIDDTSDINVVASIKEDETLKYAARYKSFLDYGDAALSFIYSDKTKMLGYELEGNLGDTGVEIRSEGAYIESKLLDKKVQFSQAILGADYGFVNGINITFETLYSSKEFNNLEMLSNLNSEILPNMTLSKFYAGGSISYTFNIFLDGSLMYIDSFEGDEEAFSSAIFNYTLNDYNLFTFGFMHQEDKTFYLKYQFSF</sequence>
<accession>A0A5P8P1Q9</accession>
<reference evidence="1 2" key="1">
    <citation type="submission" date="2019-09" db="EMBL/GenBank/DDBJ databases">
        <title>Sulfurimonas gotlandica sp. nov., a chemoautotrophic and psychrotolerant epsilonproteobacterium isolated from a pelagic redoxcline, and an emended description of the genus Sulfurimonas.</title>
        <authorList>
            <person name="Wang S."/>
            <person name="Jiang L."/>
            <person name="Shao S."/>
        </authorList>
    </citation>
    <scope>NUCLEOTIDE SEQUENCE [LARGE SCALE GENOMIC DNA]</scope>
    <source>
        <strain evidence="1 2">GYSZ_1</strain>
    </source>
</reference>
<name>A0A5P8P1Q9_9BACT</name>
<dbReference type="RefSeq" id="WP_152307620.1">
    <property type="nucleotide sequence ID" value="NZ_CP043617.1"/>
</dbReference>
<keyword evidence="2" id="KW-1185">Reference proteome</keyword>
<gene>
    <name evidence="1" type="ORF">FJR48_07980</name>
</gene>
<dbReference type="EMBL" id="CP043617">
    <property type="protein sequence ID" value="QFR49673.1"/>
    <property type="molecule type" value="Genomic_DNA"/>
</dbReference>
<dbReference type="OrthoDB" id="5383458at2"/>